<dbReference type="EMBL" id="LZDD01000003">
    <property type="protein sequence ID" value="OJF71419.1"/>
    <property type="molecule type" value="Genomic_DNA"/>
</dbReference>
<dbReference type="PANTHER" id="PTHR39639">
    <property type="entry name" value="CHROMOSOME 16, WHOLE GENOME SHOTGUN SEQUENCE"/>
    <property type="match status" value="1"/>
</dbReference>
<proteinExistence type="predicted"/>
<dbReference type="Proteomes" id="UP000182015">
    <property type="component" value="Unassembled WGS sequence"/>
</dbReference>
<evidence type="ECO:0000313" key="2">
    <source>
        <dbReference type="EMBL" id="OJF71419.1"/>
    </source>
</evidence>
<keyword evidence="3" id="KW-1185">Reference proteome</keyword>
<gene>
    <name evidence="2" type="ORF">A9Q68_09570</name>
</gene>
<sequence>MDIFYLVHNFKVIAINTEEIDSYKQLRNIKNQEELNTKFEELGLEIEDGIIEEIQEIFGLDNTDDGNRNEEFRIKHWVSNRSFGELVDMYKHGEIKTPEMQRKFVWNSVKSSRLIESIILGLPIPPLFLLEVDDNEYEIIDGYQRLTTLHNFIEGLPWVGYKEGKRKVTSRLSRKNILKDIEGKCFDELSIDHQTKLRRSTIPLVEFKQLSPGDFSSKYLIFERINTGSEKLNGMQIRKSLAYGPFMENLYDAANSNDNYLSLFSTTQIKKDIHVEALLRILAVSDLNFGRFSPKRYGIKNILDEYGELYRNTEISQDRLKAIFSYIEQFVDLFQKNHVFKRVNSEGEFEGIINIGILESLVGSFVESNKVIPDKFIDIYKKELTKLWDSYVLEEQENPFSTNTGSLESIQKRYEIFKSMIG</sequence>
<name>A0A1L8ML02_9STRE</name>
<accession>A0A1L8ML02</accession>
<dbReference type="PANTHER" id="PTHR39639:SF1">
    <property type="entry name" value="DUF262 DOMAIN-CONTAINING PROTEIN"/>
    <property type="match status" value="1"/>
</dbReference>
<dbReference type="AlphaFoldDB" id="A0A1L8ML02"/>
<dbReference type="OrthoDB" id="9770340at2"/>
<protein>
    <recommendedName>
        <fullName evidence="1">GmrSD restriction endonucleases N-terminal domain-containing protein</fullName>
    </recommendedName>
</protein>
<reference evidence="3" key="1">
    <citation type="submission" date="2016-06" db="EMBL/GenBank/DDBJ databases">
        <authorList>
            <person name="de Vries S.P.W."/>
            <person name="Hadjirin N.F."/>
            <person name="Lay E.M."/>
            <person name="Zadoks R.N."/>
            <person name="Peacock S.J."/>
            <person name="Parkhill J."/>
            <person name="Grant A.J."/>
            <person name="Mcdougall S."/>
            <person name="Holmes M.A."/>
        </authorList>
    </citation>
    <scope>NUCLEOTIDE SEQUENCE [LARGE SCALE GENOMIC DNA]</scope>
    <source>
        <strain evidence="3">NZ1587</strain>
    </source>
</reference>
<organism evidence="2 3">
    <name type="scientific">Streptococcus bovimastitidis</name>
    <dbReference type="NCBI Taxonomy" id="1856638"/>
    <lineage>
        <taxon>Bacteria</taxon>
        <taxon>Bacillati</taxon>
        <taxon>Bacillota</taxon>
        <taxon>Bacilli</taxon>
        <taxon>Lactobacillales</taxon>
        <taxon>Streptococcaceae</taxon>
        <taxon>Streptococcus</taxon>
    </lineage>
</organism>
<dbReference type="InterPro" id="IPR004919">
    <property type="entry name" value="GmrSD_N"/>
</dbReference>
<dbReference type="STRING" id="1856638.A9Q68_09570"/>
<dbReference type="Pfam" id="PF03235">
    <property type="entry name" value="GmrSD_N"/>
    <property type="match status" value="1"/>
</dbReference>
<comment type="caution">
    <text evidence="2">The sequence shown here is derived from an EMBL/GenBank/DDBJ whole genome shotgun (WGS) entry which is preliminary data.</text>
</comment>
<dbReference type="RefSeq" id="WP_071794481.1">
    <property type="nucleotide sequence ID" value="NZ_LZDD01000003.1"/>
</dbReference>
<evidence type="ECO:0000259" key="1">
    <source>
        <dbReference type="Pfam" id="PF03235"/>
    </source>
</evidence>
<evidence type="ECO:0000313" key="3">
    <source>
        <dbReference type="Proteomes" id="UP000182015"/>
    </source>
</evidence>
<feature type="domain" description="GmrSD restriction endonucleases N-terminal" evidence="1">
    <location>
        <begin position="84"/>
        <end position="241"/>
    </location>
</feature>